<protein>
    <submittedName>
        <fullName evidence="2">Uncharacterized protein</fullName>
    </submittedName>
</protein>
<proteinExistence type="predicted"/>
<comment type="caution">
    <text evidence="2">The sequence shown here is derived from an EMBL/GenBank/DDBJ whole genome shotgun (WGS) entry which is preliminary data.</text>
</comment>
<organism evidence="2">
    <name type="scientific">Picea glauca</name>
    <name type="common">White spruce</name>
    <name type="synonym">Pinus glauca</name>
    <dbReference type="NCBI Taxonomy" id="3330"/>
    <lineage>
        <taxon>Eukaryota</taxon>
        <taxon>Viridiplantae</taxon>
        <taxon>Streptophyta</taxon>
        <taxon>Embryophyta</taxon>
        <taxon>Tracheophyta</taxon>
        <taxon>Spermatophyta</taxon>
        <taxon>Pinopsida</taxon>
        <taxon>Pinidae</taxon>
        <taxon>Conifers I</taxon>
        <taxon>Pinales</taxon>
        <taxon>Pinaceae</taxon>
        <taxon>Picea</taxon>
    </lineage>
</organism>
<keyword evidence="2" id="KW-0496">Mitochondrion</keyword>
<feature type="compositionally biased region" description="Polar residues" evidence="1">
    <location>
        <begin position="1"/>
        <end position="25"/>
    </location>
</feature>
<sequence>MPPPHSQLTRINNTTTQWPHHSLNSGPIPHLTSPSFSSPHSIQYALPRPPPFLHFSPFISQYATQLLLLPIPFPH</sequence>
<feature type="region of interest" description="Disordered" evidence="1">
    <location>
        <begin position="1"/>
        <end position="30"/>
    </location>
</feature>
<reference evidence="2" key="1">
    <citation type="journal article" date="2015" name="Genome Biol. Evol.">
        <title>Organellar Genomes of White Spruce (Picea glauca): Assembly and Annotation.</title>
        <authorList>
            <person name="Jackman S.D."/>
            <person name="Warren R.L."/>
            <person name="Gibb E.A."/>
            <person name="Vandervalk B.P."/>
            <person name="Mohamadi H."/>
            <person name="Chu J."/>
            <person name="Raymond A."/>
            <person name="Pleasance S."/>
            <person name="Coope R."/>
            <person name="Wildung M.R."/>
            <person name="Ritland C.E."/>
            <person name="Bousquet J."/>
            <person name="Jones S.J."/>
            <person name="Bohlmann J."/>
            <person name="Birol I."/>
        </authorList>
    </citation>
    <scope>NUCLEOTIDE SEQUENCE [LARGE SCALE GENOMIC DNA]</scope>
    <source>
        <tissue evidence="2">Flushing bud</tissue>
    </source>
</reference>
<dbReference type="EMBL" id="LKAM01000001">
    <property type="protein sequence ID" value="KUM50204.1"/>
    <property type="molecule type" value="Genomic_DNA"/>
</dbReference>
<evidence type="ECO:0000256" key="1">
    <source>
        <dbReference type="SAM" id="MobiDB-lite"/>
    </source>
</evidence>
<evidence type="ECO:0000313" key="2">
    <source>
        <dbReference type="EMBL" id="KUM50204.1"/>
    </source>
</evidence>
<geneLocation type="mitochondrion" evidence="2"/>
<accession>A0A101M3D4</accession>
<dbReference type="AlphaFoldDB" id="A0A101M3D4"/>
<name>A0A101M3D4_PICGL</name>
<gene>
    <name evidence="2" type="ORF">ABT39_MTgene47</name>
</gene>